<dbReference type="Pfam" id="PF09335">
    <property type="entry name" value="VTT_dom"/>
    <property type="match status" value="1"/>
</dbReference>
<dbReference type="OrthoDB" id="9813426at2"/>
<dbReference type="InterPro" id="IPR051311">
    <property type="entry name" value="DedA_domain"/>
</dbReference>
<keyword evidence="6 7" id="KW-0472">Membrane</keyword>
<feature type="domain" description="VTT" evidence="8">
    <location>
        <begin position="42"/>
        <end position="171"/>
    </location>
</feature>
<protein>
    <submittedName>
        <fullName evidence="9">DedA family putative alkaline phosphatase-like protein</fullName>
    </submittedName>
</protein>
<evidence type="ECO:0000256" key="4">
    <source>
        <dbReference type="ARBA" id="ARBA00022692"/>
    </source>
</evidence>
<comment type="subcellular location">
    <subcellularLocation>
        <location evidence="1">Cell membrane</location>
        <topology evidence="1">Multi-pass membrane protein</topology>
    </subcellularLocation>
</comment>
<feature type="transmembrane region" description="Helical" evidence="7">
    <location>
        <begin position="62"/>
        <end position="83"/>
    </location>
</feature>
<accession>Q7V924</accession>
<organism evidence="9 10">
    <name type="scientific">Prochlorococcus marinus (strain MIT 9313)</name>
    <dbReference type="NCBI Taxonomy" id="74547"/>
    <lineage>
        <taxon>Bacteria</taxon>
        <taxon>Bacillati</taxon>
        <taxon>Cyanobacteriota</taxon>
        <taxon>Cyanophyceae</taxon>
        <taxon>Synechococcales</taxon>
        <taxon>Prochlorococcaceae</taxon>
        <taxon>Prochlorococcus</taxon>
    </lineage>
</organism>
<dbReference type="GO" id="GO:0005886">
    <property type="term" value="C:plasma membrane"/>
    <property type="evidence" value="ECO:0007669"/>
    <property type="project" value="UniProtKB-SubCell"/>
</dbReference>
<evidence type="ECO:0000313" key="10">
    <source>
        <dbReference type="Proteomes" id="UP000001423"/>
    </source>
</evidence>
<evidence type="ECO:0000256" key="1">
    <source>
        <dbReference type="ARBA" id="ARBA00004651"/>
    </source>
</evidence>
<evidence type="ECO:0000256" key="5">
    <source>
        <dbReference type="ARBA" id="ARBA00022989"/>
    </source>
</evidence>
<feature type="transmembrane region" description="Helical" evidence="7">
    <location>
        <begin position="194"/>
        <end position="212"/>
    </location>
</feature>
<dbReference type="RefSeq" id="WP_011129519.1">
    <property type="nucleotide sequence ID" value="NC_005071.1"/>
</dbReference>
<reference evidence="9 10" key="1">
    <citation type="journal article" date="2003" name="Nature">
        <title>Genome divergence in two Prochlorococcus ecotypes reflects oceanic niche differentiation.</title>
        <authorList>
            <person name="Rocap G."/>
            <person name="Larimer F.W."/>
            <person name="Lamerdin J.E."/>
            <person name="Malfatti S."/>
            <person name="Chain P."/>
            <person name="Ahlgren N.A."/>
            <person name="Arellano A."/>
            <person name="Coleman M."/>
            <person name="Hauser L."/>
            <person name="Hess W.R."/>
            <person name="Johnson Z.I."/>
            <person name="Land M.L."/>
            <person name="Lindell D."/>
            <person name="Post A.F."/>
            <person name="Regala W."/>
            <person name="Shah M."/>
            <person name="Shaw S.L."/>
            <person name="Steglich C."/>
            <person name="Sullivan M.B."/>
            <person name="Ting C.S."/>
            <person name="Tolonen A."/>
            <person name="Webb E.A."/>
            <person name="Zinser E.R."/>
            <person name="Chisholm S.W."/>
        </authorList>
    </citation>
    <scope>NUCLEOTIDE SEQUENCE [LARGE SCALE GENOMIC DNA]</scope>
    <source>
        <strain evidence="10">MIT 9313</strain>
    </source>
</reference>
<dbReference type="Proteomes" id="UP000001423">
    <property type="component" value="Chromosome"/>
</dbReference>
<proteinExistence type="inferred from homology"/>
<dbReference type="PANTHER" id="PTHR42709">
    <property type="entry name" value="ALKALINE PHOSPHATASE LIKE PROTEIN"/>
    <property type="match status" value="1"/>
</dbReference>
<evidence type="ECO:0000256" key="3">
    <source>
        <dbReference type="ARBA" id="ARBA00022475"/>
    </source>
</evidence>
<feature type="transmembrane region" description="Helical" evidence="7">
    <location>
        <begin position="152"/>
        <end position="174"/>
    </location>
</feature>
<evidence type="ECO:0000256" key="2">
    <source>
        <dbReference type="ARBA" id="ARBA00010792"/>
    </source>
</evidence>
<evidence type="ECO:0000259" key="8">
    <source>
        <dbReference type="Pfam" id="PF09335"/>
    </source>
</evidence>
<evidence type="ECO:0000256" key="7">
    <source>
        <dbReference type="SAM" id="Phobius"/>
    </source>
</evidence>
<evidence type="ECO:0000313" key="9">
    <source>
        <dbReference type="EMBL" id="CAE20315.1"/>
    </source>
</evidence>
<comment type="similarity">
    <text evidence="2">Belongs to the DedA family.</text>
</comment>
<keyword evidence="3" id="KW-1003">Cell membrane</keyword>
<dbReference type="KEGG" id="pmt:PMT_0140"/>
<sequence>MGLPELITKLPDWIGQAVEANQWMGYGAIFAAMFLENLFPPIPSELIMPLGGFYVQQGQLQFLPVVLAGLLGTLLGALPWYGIGRVINEKRLEVWLSRHGRWIGISPAELARSRRWFNRYGTALVFWGRLVPGIRTLISVPAGIELMPFAPFLIWTTAGSLIWTLLLTLAGLGLGEGYSNVELWIDPVSKVVKGALVIAVLAAVVWLGLRIWRRRHHTH</sequence>
<dbReference type="AlphaFoldDB" id="Q7V924"/>
<gene>
    <name evidence="9" type="ordered locus">PMT_0140</name>
</gene>
<evidence type="ECO:0000256" key="6">
    <source>
        <dbReference type="ARBA" id="ARBA00023136"/>
    </source>
</evidence>
<dbReference type="EMBL" id="BX548175">
    <property type="protein sequence ID" value="CAE20315.1"/>
    <property type="molecule type" value="Genomic_DNA"/>
</dbReference>
<dbReference type="InterPro" id="IPR032816">
    <property type="entry name" value="VTT_dom"/>
</dbReference>
<keyword evidence="5 7" id="KW-1133">Transmembrane helix</keyword>
<dbReference type="HOGENOM" id="CLU_044208_1_1_3"/>
<keyword evidence="4 7" id="KW-0812">Transmembrane</keyword>
<keyword evidence="10" id="KW-1185">Reference proteome</keyword>
<dbReference type="PANTHER" id="PTHR42709:SF6">
    <property type="entry name" value="UNDECAPRENYL PHOSPHATE TRANSPORTER A"/>
    <property type="match status" value="1"/>
</dbReference>
<dbReference type="eggNOG" id="COG0586">
    <property type="taxonomic scope" value="Bacteria"/>
</dbReference>
<name>Q7V924_PROMM</name>